<dbReference type="AlphaFoldDB" id="A0A179BU08"/>
<evidence type="ECO:0000313" key="1">
    <source>
        <dbReference type="EMBL" id="OAP95137.1"/>
    </source>
</evidence>
<dbReference type="EMBL" id="LWBS01000121">
    <property type="protein sequence ID" value="OAP95137.1"/>
    <property type="molecule type" value="Genomic_DNA"/>
</dbReference>
<organism evidence="1">
    <name type="scientific">Rhizobium leguminosarum</name>
    <dbReference type="NCBI Taxonomy" id="384"/>
    <lineage>
        <taxon>Bacteria</taxon>
        <taxon>Pseudomonadati</taxon>
        <taxon>Pseudomonadota</taxon>
        <taxon>Alphaproteobacteria</taxon>
        <taxon>Hyphomicrobiales</taxon>
        <taxon>Rhizobiaceae</taxon>
        <taxon>Rhizobium/Agrobacterium group</taxon>
        <taxon>Rhizobium</taxon>
    </lineage>
</organism>
<reference evidence="1" key="1">
    <citation type="submission" date="2016-04" db="EMBL/GenBank/DDBJ databases">
        <title>Fast-growing isolate from the root nodules of Vavilovia formosa.</title>
        <authorList>
            <person name="Kimeklis A."/>
            <person name="Safronova V."/>
            <person name="Belimov A."/>
            <person name="Andronov E."/>
        </authorList>
    </citation>
    <scope>NUCLEOTIDE SEQUENCE [LARGE SCALE GENOMIC DNA]</scope>
    <source>
        <strain evidence="1">Vaf-46</strain>
    </source>
</reference>
<protein>
    <submittedName>
        <fullName evidence="1">Uncharacterized protein</fullName>
    </submittedName>
</protein>
<dbReference type="Pfam" id="PF26128">
    <property type="entry name" value="Gad2"/>
    <property type="match status" value="1"/>
</dbReference>
<accession>A0A179BU08</accession>
<sequence>MTNYKAEAAKITQACYPIPDAFAAGGAVTSVFTGKDINDVDVYFKSREAFEYQVAMAYESGWWCVSATKRAVTFSDQGGVPIQFMHFDFFPTAQAIFDAFDFTVVMGAYDFDAKEFIFHDDFLKHNSQRFLRFHPGTRYPLASATRVLKYQDRGYTIGKGDILKIALASRKQKIDTWEELKDQIGGAYGEKVVLAGEGREFSLDAAIAALTVDEDGKEQFIAKDNEEQPSSAILLQKKLAALRG</sequence>
<gene>
    <name evidence="1" type="ORF">A4U53_18115</name>
</gene>
<name>A0A179BU08_RHILE</name>
<comment type="caution">
    <text evidence="1">The sequence shown here is derived from an EMBL/GenBank/DDBJ whole genome shotgun (WGS) entry which is preliminary data.</text>
</comment>
<proteinExistence type="predicted"/>